<evidence type="ECO:0000256" key="1">
    <source>
        <dbReference type="SAM" id="Phobius"/>
    </source>
</evidence>
<feature type="transmembrane region" description="Helical" evidence="1">
    <location>
        <begin position="248"/>
        <end position="268"/>
    </location>
</feature>
<proteinExistence type="predicted"/>
<keyword evidence="3" id="KW-1185">Reference proteome</keyword>
<feature type="transmembrane region" description="Helical" evidence="1">
    <location>
        <begin position="164"/>
        <end position="188"/>
    </location>
</feature>
<evidence type="ECO:0000313" key="2">
    <source>
        <dbReference type="EMBL" id="MXO73311.1"/>
    </source>
</evidence>
<keyword evidence="1" id="KW-0472">Membrane</keyword>
<keyword evidence="1" id="KW-1133">Transmembrane helix</keyword>
<comment type="caution">
    <text evidence="2">The sequence shown here is derived from an EMBL/GenBank/DDBJ whole genome shotgun (WGS) entry which is preliminary data.</text>
</comment>
<gene>
    <name evidence="2" type="ORF">GRI99_16920</name>
</gene>
<feature type="transmembrane region" description="Helical" evidence="1">
    <location>
        <begin position="90"/>
        <end position="112"/>
    </location>
</feature>
<feature type="transmembrane region" description="Helical" evidence="1">
    <location>
        <begin position="132"/>
        <end position="152"/>
    </location>
</feature>
<dbReference type="Proteomes" id="UP000466966">
    <property type="component" value="Unassembled WGS sequence"/>
</dbReference>
<reference evidence="2 3" key="1">
    <citation type="submission" date="2019-12" db="EMBL/GenBank/DDBJ databases">
        <title>Genomic-based taxomic classification of the family Erythrobacteraceae.</title>
        <authorList>
            <person name="Xu L."/>
        </authorList>
    </citation>
    <scope>NUCLEOTIDE SEQUENCE [LARGE SCALE GENOMIC DNA]</scope>
    <source>
        <strain evidence="2 3">M0322</strain>
    </source>
</reference>
<feature type="transmembrane region" description="Helical" evidence="1">
    <location>
        <begin position="62"/>
        <end position="83"/>
    </location>
</feature>
<name>A0A844Z2V1_9SPHN</name>
<protein>
    <recommendedName>
        <fullName evidence="4">Glycosyltransferase RgtA/B/C/D-like domain-containing protein</fullName>
    </recommendedName>
</protein>
<dbReference type="EMBL" id="WTYV01000008">
    <property type="protein sequence ID" value="MXO73311.1"/>
    <property type="molecule type" value="Genomic_DNA"/>
</dbReference>
<feature type="transmembrane region" description="Helical" evidence="1">
    <location>
        <begin position="274"/>
        <end position="293"/>
    </location>
</feature>
<dbReference type="AlphaFoldDB" id="A0A844Z2V1"/>
<evidence type="ECO:0000313" key="3">
    <source>
        <dbReference type="Proteomes" id="UP000466966"/>
    </source>
</evidence>
<organism evidence="2 3">
    <name type="scientific">Alteraurantiacibacter buctensis</name>
    <dbReference type="NCBI Taxonomy" id="1503981"/>
    <lineage>
        <taxon>Bacteria</taxon>
        <taxon>Pseudomonadati</taxon>
        <taxon>Pseudomonadota</taxon>
        <taxon>Alphaproteobacteria</taxon>
        <taxon>Sphingomonadales</taxon>
        <taxon>Erythrobacteraceae</taxon>
        <taxon>Alteraurantiacibacter</taxon>
    </lineage>
</organism>
<keyword evidence="1" id="KW-0812">Transmembrane</keyword>
<sequence>MLKRQPAPREGLALGLVLALLAALPVLVAVHPQQADYAAHLARYHVMLHGADSAFLARYYDFRWALTGNLGVDLLMVPLGTLLGVERASWLIALLLPPFTGLAIISVEWTLRRKVGPGALLALTLVWSPAKLMGFANFCLALAPALFAFALWVRLEGKGWRAPLFILIGAVVWLCHSAGWGVLGVMVFGYEWHRSKGWRAGLRTWPLWLPFAITAATLQGASGNGYGDSVLAYKLSIWLKALADHHQGLDMLSVIAIVAVIAIAWRAGKLDGRLGWAALFVALLSLVLPRHFGGGDLADLRLVPVGLLLGCLAIDLKAPRWVLYLAPVLFLARLAVTSVAWHEESAQLQSALAGLEQIPEGARVAGAVALDPGQWGSHALAHAPSYATVYRDALVNSHFAIAGVHMLRLRVAAEGFTGPSQTIMAKRGETIDLAAFAPARRADYLWYFGTNPVSALPPGAQVLHRTPASLLLKLGPPQPRPAQSTGS</sequence>
<accession>A0A844Z2V1</accession>
<evidence type="ECO:0008006" key="4">
    <source>
        <dbReference type="Google" id="ProtNLM"/>
    </source>
</evidence>